<evidence type="ECO:0000256" key="2">
    <source>
        <dbReference type="ARBA" id="ARBA00007878"/>
    </source>
</evidence>
<evidence type="ECO:0000256" key="4">
    <source>
        <dbReference type="ARBA" id="ARBA00022540"/>
    </source>
</evidence>
<dbReference type="EMBL" id="CAJNOC010005148">
    <property type="protein sequence ID" value="CAF1043857.1"/>
    <property type="molecule type" value="Genomic_DNA"/>
</dbReference>
<dbReference type="CDD" id="cd04652">
    <property type="entry name" value="LbH_eIF2B_gamma_C"/>
    <property type="match status" value="1"/>
</dbReference>
<evidence type="ECO:0000256" key="8">
    <source>
        <dbReference type="ARBA" id="ARBA00045373"/>
    </source>
</evidence>
<sequence>MEFQAIVLAGGQGSRLDELSTNTPKCLLPIGNKPMIWYPVRMLEKAGFTDINIITLETIKSKVESELRNNGIKSNLNIVGIKESIDDDEEYGTANSLKLLKDKISKDCIIVSCDLITNLCLQKMANFYRVNNASFLMLLSDSSEQNLELPIPGSKGKYAPERDLVALDPETNRVLYFNAQEDIEEINLKTSVIQKYPKFVWTNRLQDGHLYFIKKWLVDYIIDNKKIFSLKSDFLPFICKKQFASSGKFRREQDTSGNQVTNKKMTIFDYVKRDDIELLINKSSRKNPISCYAFIQADGFCLRTNNLPIYAEANRQIMGKIMPVFQRERTESISRHDRSQVGSDSLIGEGTTIGDKTLIKRSVIGKNCKIGEKCKITNSILMDNVQVAEGVVLQGTIICSNSKINQKSEFKDCVVSYEQDIITTGKYSNETIKDVD</sequence>
<dbReference type="Gene3D" id="3.90.550.10">
    <property type="entry name" value="Spore Coat Polysaccharide Biosynthesis Protein SpsA, Chain A"/>
    <property type="match status" value="1"/>
</dbReference>
<dbReference type="InterPro" id="IPR005835">
    <property type="entry name" value="NTP_transferase_dom"/>
</dbReference>
<feature type="domain" description="Nucleotidyl transferase" evidence="10">
    <location>
        <begin position="5"/>
        <end position="134"/>
    </location>
</feature>
<evidence type="ECO:0000256" key="1">
    <source>
        <dbReference type="ARBA" id="ARBA00004514"/>
    </source>
</evidence>
<comment type="caution">
    <text evidence="12">The sequence shown here is derived from an EMBL/GenBank/DDBJ whole genome shotgun (WGS) entry which is preliminary data.</text>
</comment>
<dbReference type="InterPro" id="IPR056764">
    <property type="entry name" value="LbH_EIF2B3/5"/>
</dbReference>
<comment type="subcellular location">
    <subcellularLocation>
        <location evidence="1">Cytoplasm</location>
        <location evidence="1">Cytosol</location>
    </subcellularLocation>
</comment>
<organism evidence="12 13">
    <name type="scientific">Brachionus calyciflorus</name>
    <dbReference type="NCBI Taxonomy" id="104777"/>
    <lineage>
        <taxon>Eukaryota</taxon>
        <taxon>Metazoa</taxon>
        <taxon>Spiralia</taxon>
        <taxon>Gnathifera</taxon>
        <taxon>Rotifera</taxon>
        <taxon>Eurotatoria</taxon>
        <taxon>Monogononta</taxon>
        <taxon>Pseudotrocha</taxon>
        <taxon>Ploima</taxon>
        <taxon>Brachionidae</taxon>
        <taxon>Brachionus</taxon>
    </lineage>
</organism>
<dbReference type="InterPro" id="IPR051960">
    <property type="entry name" value="eIF2B_gamma"/>
</dbReference>
<evidence type="ECO:0000256" key="9">
    <source>
        <dbReference type="ARBA" id="ARBA00046432"/>
    </source>
</evidence>
<evidence type="ECO:0000256" key="7">
    <source>
        <dbReference type="ARBA" id="ARBA00044229"/>
    </source>
</evidence>
<comment type="function">
    <text evidence="8">Acts as a component of the translation initiation factor 2B (eIF2B) complex, which catalyzes the exchange of GDP for GTP on the eukaryotic initiation factor 2 (eIF2) complex gamma subunit. Its guanine nucleotide exchange factor activity is repressed when bound to eIF2 complex phosphorylated on the alpha subunit, thereby limiting the amount of methionyl-initiator methionine tRNA available to the ribosome and consequently global translation is repressed.</text>
</comment>
<dbReference type="PANTHER" id="PTHR45989:SF1">
    <property type="entry name" value="TRANSLATION INITIATION FACTOR EIF-2B SUBUNIT GAMMA"/>
    <property type="match status" value="1"/>
</dbReference>
<feature type="non-terminal residue" evidence="12">
    <location>
        <position position="1"/>
    </location>
</feature>
<name>A0A814JXF3_9BILA</name>
<accession>A0A814JXF3</accession>
<evidence type="ECO:0000256" key="3">
    <source>
        <dbReference type="ARBA" id="ARBA00022490"/>
    </source>
</evidence>
<dbReference type="GO" id="GO:0005085">
    <property type="term" value="F:guanyl-nucleotide exchange factor activity"/>
    <property type="evidence" value="ECO:0007669"/>
    <property type="project" value="TreeGrafter"/>
</dbReference>
<dbReference type="Gene3D" id="2.160.10.10">
    <property type="entry name" value="Hexapeptide repeat proteins"/>
    <property type="match status" value="1"/>
</dbReference>
<reference evidence="12" key="1">
    <citation type="submission" date="2021-02" db="EMBL/GenBank/DDBJ databases">
        <authorList>
            <person name="Nowell W R."/>
        </authorList>
    </citation>
    <scope>NUCLEOTIDE SEQUENCE</scope>
    <source>
        <strain evidence="12">Ploen Becks lab</strain>
    </source>
</reference>
<dbReference type="CDD" id="cd04198">
    <property type="entry name" value="eIF-2B_gamma_N"/>
    <property type="match status" value="1"/>
</dbReference>
<dbReference type="PANTHER" id="PTHR45989">
    <property type="entry name" value="TRANSLATION INITIATION FACTOR EIF-2B SUBUNIT GAMMA"/>
    <property type="match status" value="1"/>
</dbReference>
<dbReference type="AlphaFoldDB" id="A0A814JXF3"/>
<dbReference type="GO" id="GO:0002183">
    <property type="term" value="P:cytoplasmic translational initiation"/>
    <property type="evidence" value="ECO:0007669"/>
    <property type="project" value="TreeGrafter"/>
</dbReference>
<dbReference type="InterPro" id="IPR029044">
    <property type="entry name" value="Nucleotide-diphossugar_trans"/>
</dbReference>
<keyword evidence="3" id="KW-0963">Cytoplasm</keyword>
<dbReference type="Pfam" id="PF00483">
    <property type="entry name" value="NTP_transferase"/>
    <property type="match status" value="1"/>
</dbReference>
<dbReference type="GO" id="GO:0005829">
    <property type="term" value="C:cytosol"/>
    <property type="evidence" value="ECO:0007669"/>
    <property type="project" value="UniProtKB-SubCell"/>
</dbReference>
<dbReference type="SUPFAM" id="SSF53448">
    <property type="entry name" value="Nucleotide-diphospho-sugar transferases"/>
    <property type="match status" value="1"/>
</dbReference>
<feature type="domain" description="EIF2B subunit epsilon/gamma LbH" evidence="11">
    <location>
        <begin position="331"/>
        <end position="420"/>
    </location>
</feature>
<keyword evidence="4" id="KW-0396">Initiation factor</keyword>
<gene>
    <name evidence="12" type="ORF">OXX778_LOCUS18485</name>
</gene>
<evidence type="ECO:0000259" key="10">
    <source>
        <dbReference type="Pfam" id="PF00483"/>
    </source>
</evidence>
<evidence type="ECO:0000259" key="11">
    <source>
        <dbReference type="Pfam" id="PF25084"/>
    </source>
</evidence>
<protein>
    <recommendedName>
        <fullName evidence="6">Translation initiation factor eIF2B subunit gamma</fullName>
    </recommendedName>
    <alternativeName>
        <fullName evidence="7">eIF2B GDP-GTP exchange factor subunit gamma</fullName>
    </alternativeName>
</protein>
<dbReference type="OrthoDB" id="10250549at2759"/>
<proteinExistence type="inferred from homology"/>
<dbReference type="GO" id="GO:0005851">
    <property type="term" value="C:eukaryotic translation initiation factor 2B complex"/>
    <property type="evidence" value="ECO:0007669"/>
    <property type="project" value="TreeGrafter"/>
</dbReference>
<evidence type="ECO:0000313" key="13">
    <source>
        <dbReference type="Proteomes" id="UP000663879"/>
    </source>
</evidence>
<evidence type="ECO:0000256" key="6">
    <source>
        <dbReference type="ARBA" id="ARBA00044196"/>
    </source>
</evidence>
<dbReference type="Proteomes" id="UP000663879">
    <property type="component" value="Unassembled WGS sequence"/>
</dbReference>
<evidence type="ECO:0000256" key="5">
    <source>
        <dbReference type="ARBA" id="ARBA00022917"/>
    </source>
</evidence>
<dbReference type="Pfam" id="PF25084">
    <property type="entry name" value="LbH_EIF2B"/>
    <property type="match status" value="1"/>
</dbReference>
<comment type="subunit">
    <text evidence="9">Component of the translation initiation factor 2B (eIF2B) complex which is a heterodecamer of two sets of five different subunits: alpha, beta, gamma, delta and epsilon. Subunits alpha, beta and delta comprise a regulatory subcomplex and subunits epsilon and gamma comprise a catalytic subcomplex. Within the complex, the hexameric regulatory complex resides at the center, with the two heterodimeric catalytic subcomplexes bound on opposite sides.</text>
</comment>
<evidence type="ECO:0000313" key="12">
    <source>
        <dbReference type="EMBL" id="CAF1043857.1"/>
    </source>
</evidence>
<keyword evidence="5" id="KW-0648">Protein biosynthesis</keyword>
<comment type="similarity">
    <text evidence="2">Belongs to the eIF-2B gamma/epsilon subunits family.</text>
</comment>
<keyword evidence="13" id="KW-1185">Reference proteome</keyword>
<dbReference type="GO" id="GO:0003743">
    <property type="term" value="F:translation initiation factor activity"/>
    <property type="evidence" value="ECO:0007669"/>
    <property type="project" value="UniProtKB-KW"/>
</dbReference>